<dbReference type="NCBIfam" id="NF008758">
    <property type="entry name" value="PRK11789.1"/>
    <property type="match status" value="1"/>
</dbReference>
<proteinExistence type="inferred from homology"/>
<comment type="cofactor">
    <cofactor evidence="2">
        <name>Zn(2+)</name>
        <dbReference type="ChEBI" id="CHEBI:29105"/>
    </cofactor>
</comment>
<evidence type="ECO:0000313" key="15">
    <source>
        <dbReference type="Proteomes" id="UP000000639"/>
    </source>
</evidence>
<evidence type="ECO:0000256" key="4">
    <source>
        <dbReference type="ARBA" id="ARBA00007553"/>
    </source>
</evidence>
<evidence type="ECO:0000256" key="6">
    <source>
        <dbReference type="ARBA" id="ARBA00022490"/>
    </source>
</evidence>
<dbReference type="RefSeq" id="WP_011771196.1">
    <property type="nucleotide sequence ID" value="NC_008709.1"/>
</dbReference>
<dbReference type="eggNOG" id="COG3023">
    <property type="taxonomic scope" value="Bacteria"/>
</dbReference>
<dbReference type="GO" id="GO:0008745">
    <property type="term" value="F:N-acetylmuramoyl-L-alanine amidase activity"/>
    <property type="evidence" value="ECO:0007669"/>
    <property type="project" value="UniProtKB-EC"/>
</dbReference>
<dbReference type="Pfam" id="PF01510">
    <property type="entry name" value="Amidase_2"/>
    <property type="match status" value="1"/>
</dbReference>
<keyword evidence="8" id="KW-0378">Hydrolase</keyword>
<keyword evidence="7" id="KW-0479">Metal-binding</keyword>
<evidence type="ECO:0000313" key="14">
    <source>
        <dbReference type="EMBL" id="ABM04642.1"/>
    </source>
</evidence>
<protein>
    <recommendedName>
        <fullName evidence="11">1,6-anhydro-N-acetylmuramyl-L-alanine amidase AmpD</fullName>
        <ecNumber evidence="5">3.5.1.28</ecNumber>
    </recommendedName>
    <alternativeName>
        <fullName evidence="12">N-acetylmuramoyl-L-alanine amidase</fullName>
    </alternativeName>
</protein>
<keyword evidence="10" id="KW-0961">Cell wall biogenesis/degradation</keyword>
<name>A1SYS7_PSYIN</name>
<evidence type="ECO:0000256" key="8">
    <source>
        <dbReference type="ARBA" id="ARBA00022801"/>
    </source>
</evidence>
<dbReference type="STRING" id="357804.Ping_2940"/>
<keyword evidence="9" id="KW-0862">Zinc</keyword>
<dbReference type="EC" id="3.5.1.28" evidence="5"/>
<evidence type="ECO:0000256" key="9">
    <source>
        <dbReference type="ARBA" id="ARBA00022833"/>
    </source>
</evidence>
<evidence type="ECO:0000256" key="3">
    <source>
        <dbReference type="ARBA" id="ARBA00004496"/>
    </source>
</evidence>
<organism evidence="14 15">
    <name type="scientific">Psychromonas ingrahamii (strain DSM 17664 / CCUG 51855 / 37)</name>
    <dbReference type="NCBI Taxonomy" id="357804"/>
    <lineage>
        <taxon>Bacteria</taxon>
        <taxon>Pseudomonadati</taxon>
        <taxon>Pseudomonadota</taxon>
        <taxon>Gammaproteobacteria</taxon>
        <taxon>Alteromonadales</taxon>
        <taxon>Psychromonadaceae</taxon>
        <taxon>Psychromonas</taxon>
    </lineage>
</organism>
<dbReference type="PANTHER" id="PTHR30417:SF4">
    <property type="entry name" value="1,6-ANHYDRO-N-ACETYLMURAMYL-L-ALANINE AMIDASE AMPD"/>
    <property type="match status" value="1"/>
</dbReference>
<dbReference type="KEGG" id="pin:Ping_2940"/>
<comment type="subcellular location">
    <subcellularLocation>
        <location evidence="3">Cytoplasm</location>
    </subcellularLocation>
</comment>
<evidence type="ECO:0000259" key="13">
    <source>
        <dbReference type="SMART" id="SM00644"/>
    </source>
</evidence>
<keyword evidence="6" id="KW-0963">Cytoplasm</keyword>
<dbReference type="SUPFAM" id="SSF55846">
    <property type="entry name" value="N-acetylmuramoyl-L-alanine amidase-like"/>
    <property type="match status" value="1"/>
</dbReference>
<comment type="catalytic activity">
    <reaction evidence="1">
        <text>Hydrolyzes the link between N-acetylmuramoyl residues and L-amino acid residues in certain cell-wall glycopeptides.</text>
        <dbReference type="EC" id="3.5.1.28"/>
    </reaction>
</comment>
<gene>
    <name evidence="14" type="ordered locus">Ping_2940</name>
</gene>
<dbReference type="GO" id="GO:0046872">
    <property type="term" value="F:metal ion binding"/>
    <property type="evidence" value="ECO:0007669"/>
    <property type="project" value="UniProtKB-KW"/>
</dbReference>
<sequence length="181" mass="20216">MINKLGFYQNARQISSPFYNQRPAGSEISLLVIHCISLPEGCYGGPEIESLFTGCLDCYAHPDFSSLEGLEVSAHCVIRRNGEIEQYVPFEKGAWHAGASYFAGVDRCNDYSIGIELEGTDKSAYTERQYRSLATLTQKIQQRYPAISKQRIVAHSEIAPGRKTDPGSGFDWVYYLSLLSD</sequence>
<dbReference type="InterPro" id="IPR002502">
    <property type="entry name" value="Amidase_domain"/>
</dbReference>
<dbReference type="GO" id="GO:0009253">
    <property type="term" value="P:peptidoglycan catabolic process"/>
    <property type="evidence" value="ECO:0007669"/>
    <property type="project" value="InterPro"/>
</dbReference>
<dbReference type="EMBL" id="CP000510">
    <property type="protein sequence ID" value="ABM04642.1"/>
    <property type="molecule type" value="Genomic_DNA"/>
</dbReference>
<dbReference type="SMART" id="SM00644">
    <property type="entry name" value="Ami_2"/>
    <property type="match status" value="1"/>
</dbReference>
<evidence type="ECO:0000256" key="2">
    <source>
        <dbReference type="ARBA" id="ARBA00001947"/>
    </source>
</evidence>
<accession>A1SYS7</accession>
<dbReference type="PANTHER" id="PTHR30417">
    <property type="entry name" value="N-ACETYLMURAMOYL-L-ALANINE AMIDASE AMID"/>
    <property type="match status" value="1"/>
</dbReference>
<dbReference type="GO" id="GO:0005737">
    <property type="term" value="C:cytoplasm"/>
    <property type="evidence" value="ECO:0007669"/>
    <property type="project" value="UniProtKB-SubCell"/>
</dbReference>
<evidence type="ECO:0000256" key="7">
    <source>
        <dbReference type="ARBA" id="ARBA00022723"/>
    </source>
</evidence>
<keyword evidence="15" id="KW-1185">Reference proteome</keyword>
<feature type="domain" description="N-acetylmuramoyl-L-alanine amidase" evidence="13">
    <location>
        <begin position="16"/>
        <end position="167"/>
    </location>
</feature>
<evidence type="ECO:0000256" key="10">
    <source>
        <dbReference type="ARBA" id="ARBA00023316"/>
    </source>
</evidence>
<dbReference type="GO" id="GO:0071555">
    <property type="term" value="P:cell wall organization"/>
    <property type="evidence" value="ECO:0007669"/>
    <property type="project" value="UniProtKB-KW"/>
</dbReference>
<comment type="similarity">
    <text evidence="4">Belongs to the N-acetylmuramoyl-L-alanine amidase 2 family.</text>
</comment>
<dbReference type="HOGENOM" id="CLU_049290_1_0_6"/>
<dbReference type="AlphaFoldDB" id="A1SYS7"/>
<dbReference type="OrthoDB" id="9794842at2"/>
<dbReference type="CDD" id="cd06583">
    <property type="entry name" value="PGRP"/>
    <property type="match status" value="1"/>
</dbReference>
<evidence type="ECO:0000256" key="12">
    <source>
        <dbReference type="ARBA" id="ARBA00042615"/>
    </source>
</evidence>
<dbReference type="Gene3D" id="3.40.80.10">
    <property type="entry name" value="Peptidoglycan recognition protein-like"/>
    <property type="match status" value="1"/>
</dbReference>
<dbReference type="Proteomes" id="UP000000639">
    <property type="component" value="Chromosome"/>
</dbReference>
<evidence type="ECO:0000256" key="1">
    <source>
        <dbReference type="ARBA" id="ARBA00001561"/>
    </source>
</evidence>
<dbReference type="GO" id="GO:0009254">
    <property type="term" value="P:peptidoglycan turnover"/>
    <property type="evidence" value="ECO:0007669"/>
    <property type="project" value="TreeGrafter"/>
</dbReference>
<reference evidence="14 15" key="1">
    <citation type="submission" date="2007-01" db="EMBL/GenBank/DDBJ databases">
        <title>Complete sequence of Psychromonas ingrahamii 37.</title>
        <authorList>
            <consortium name="US DOE Joint Genome Institute"/>
            <person name="Copeland A."/>
            <person name="Lucas S."/>
            <person name="Lapidus A."/>
            <person name="Barry K."/>
            <person name="Detter J.C."/>
            <person name="Glavina del Rio T."/>
            <person name="Hammon N."/>
            <person name="Israni S."/>
            <person name="Dalin E."/>
            <person name="Tice H."/>
            <person name="Pitluck S."/>
            <person name="Thompson L.S."/>
            <person name="Brettin T."/>
            <person name="Bruce D."/>
            <person name="Han C."/>
            <person name="Tapia R."/>
            <person name="Schmutz J."/>
            <person name="Larimer F."/>
            <person name="Land M."/>
            <person name="Hauser L."/>
            <person name="Kyrpides N."/>
            <person name="Ivanova N."/>
            <person name="Staley J."/>
            <person name="Richardson P."/>
        </authorList>
    </citation>
    <scope>NUCLEOTIDE SEQUENCE [LARGE SCALE GENOMIC DNA]</scope>
    <source>
        <strain evidence="14 15">37</strain>
    </source>
</reference>
<dbReference type="InterPro" id="IPR036505">
    <property type="entry name" value="Amidase/PGRP_sf"/>
</dbReference>
<dbReference type="InterPro" id="IPR051206">
    <property type="entry name" value="NAMLAA_amidase_2"/>
</dbReference>
<evidence type="ECO:0000256" key="11">
    <source>
        <dbReference type="ARBA" id="ARBA00039257"/>
    </source>
</evidence>
<evidence type="ECO:0000256" key="5">
    <source>
        <dbReference type="ARBA" id="ARBA00011901"/>
    </source>
</evidence>